<organism evidence="4 5">
    <name type="scientific">Comamonas flocculans</name>
    <dbReference type="NCBI Taxonomy" id="2597701"/>
    <lineage>
        <taxon>Bacteria</taxon>
        <taxon>Pseudomonadati</taxon>
        <taxon>Pseudomonadota</taxon>
        <taxon>Betaproteobacteria</taxon>
        <taxon>Burkholderiales</taxon>
        <taxon>Comamonadaceae</taxon>
        <taxon>Comamonas</taxon>
    </lineage>
</organism>
<keyword evidence="4" id="KW-0808">Transferase</keyword>
<dbReference type="SMART" id="SM00450">
    <property type="entry name" value="RHOD"/>
    <property type="match status" value="2"/>
</dbReference>
<dbReference type="KEGG" id="cof:FOZ74_13995"/>
<gene>
    <name evidence="4" type="ORF">FOZ74_13995</name>
</gene>
<feature type="domain" description="Rhodanese" evidence="3">
    <location>
        <begin position="173"/>
        <end position="284"/>
    </location>
</feature>
<reference evidence="4 5" key="1">
    <citation type="submission" date="2019-07" db="EMBL/GenBank/DDBJ databases">
        <title>Complete genome sequence of Comamonas sp. NLF 7-7 isolated from livestock.</title>
        <authorList>
            <person name="Kim D.H."/>
            <person name="Kim J.G."/>
        </authorList>
    </citation>
    <scope>NUCLEOTIDE SEQUENCE [LARGE SCALE GENOMIC DNA]</scope>
    <source>
        <strain evidence="4 5">NLF 7-7</strain>
    </source>
</reference>
<feature type="chain" id="PRO_5022800704" evidence="2">
    <location>
        <begin position="18"/>
        <end position="311"/>
    </location>
</feature>
<evidence type="ECO:0000313" key="4">
    <source>
        <dbReference type="EMBL" id="QEA14044.1"/>
    </source>
</evidence>
<dbReference type="InterPro" id="IPR051126">
    <property type="entry name" value="Thiosulfate_sulfurtransferase"/>
</dbReference>
<keyword evidence="1" id="KW-0677">Repeat</keyword>
<feature type="domain" description="Rhodanese" evidence="3">
    <location>
        <begin position="32"/>
        <end position="143"/>
    </location>
</feature>
<dbReference type="InterPro" id="IPR036873">
    <property type="entry name" value="Rhodanese-like_dom_sf"/>
</dbReference>
<dbReference type="Gene3D" id="3.40.250.10">
    <property type="entry name" value="Rhodanese-like domain"/>
    <property type="match status" value="2"/>
</dbReference>
<dbReference type="PANTHER" id="PTHR43855">
    <property type="entry name" value="THIOSULFATE SULFURTRANSFERASE"/>
    <property type="match status" value="1"/>
</dbReference>
<evidence type="ECO:0000313" key="5">
    <source>
        <dbReference type="Proteomes" id="UP000321199"/>
    </source>
</evidence>
<dbReference type="OrthoDB" id="9781034at2"/>
<dbReference type="PROSITE" id="PS50206">
    <property type="entry name" value="RHODANESE_3"/>
    <property type="match status" value="2"/>
</dbReference>
<evidence type="ECO:0000256" key="1">
    <source>
        <dbReference type="ARBA" id="ARBA00022737"/>
    </source>
</evidence>
<dbReference type="CDD" id="cd01448">
    <property type="entry name" value="TST_Repeat_1"/>
    <property type="match status" value="1"/>
</dbReference>
<dbReference type="SUPFAM" id="SSF52821">
    <property type="entry name" value="Rhodanese/Cell cycle control phosphatase"/>
    <property type="match status" value="2"/>
</dbReference>
<name>A0A5B8RZ02_9BURK</name>
<sequence length="311" mass="34156">MKYWLLAFLLWCGAAFAAQPLLSSDELEPLLADPAVRIVDIRDAQSFAGGHIEGAHNAPYNEWLGPPENFGILPPAQDMVALVRRLGLTPESHAVVISAGSDGTDFGAAARVYWMLKSLGVKELSILDGGMQSWDFDGMATTKSVSDPAPSQWQPQWNPRWTATRAQVLAHVQKGDAVLLDVRPENFYLGQFKAPMARMAGTLPGAVQQDFTRWVQNGSALSVAPEEARRLAQEIQRPAGQDLVVFCNTGVWSALVWFETHEILGMKDVKIYPGSMVDWVQAVPMLPTLHAPGRGEQIVQAFAQAWKNLKK</sequence>
<proteinExistence type="predicted"/>
<dbReference type="Pfam" id="PF00581">
    <property type="entry name" value="Rhodanese"/>
    <property type="match status" value="2"/>
</dbReference>
<evidence type="ECO:0000256" key="2">
    <source>
        <dbReference type="SAM" id="SignalP"/>
    </source>
</evidence>
<accession>A0A5B8RZ02</accession>
<keyword evidence="2" id="KW-0732">Signal</keyword>
<evidence type="ECO:0000259" key="3">
    <source>
        <dbReference type="PROSITE" id="PS50206"/>
    </source>
</evidence>
<dbReference type="Proteomes" id="UP000321199">
    <property type="component" value="Chromosome"/>
</dbReference>
<keyword evidence="5" id="KW-1185">Reference proteome</keyword>
<dbReference type="RefSeq" id="WP_146913626.1">
    <property type="nucleotide sequence ID" value="NZ_CP042344.1"/>
</dbReference>
<feature type="signal peptide" evidence="2">
    <location>
        <begin position="1"/>
        <end position="17"/>
    </location>
</feature>
<dbReference type="AlphaFoldDB" id="A0A5B8RZ02"/>
<dbReference type="GO" id="GO:0016740">
    <property type="term" value="F:transferase activity"/>
    <property type="evidence" value="ECO:0007669"/>
    <property type="project" value="UniProtKB-KW"/>
</dbReference>
<dbReference type="PANTHER" id="PTHR43855:SF1">
    <property type="entry name" value="THIOSULFATE SULFURTRANSFERASE"/>
    <property type="match status" value="1"/>
</dbReference>
<dbReference type="InterPro" id="IPR001763">
    <property type="entry name" value="Rhodanese-like_dom"/>
</dbReference>
<protein>
    <submittedName>
        <fullName evidence="4">Sulfurtransferase</fullName>
    </submittedName>
</protein>
<dbReference type="EMBL" id="CP042344">
    <property type="protein sequence ID" value="QEA14044.1"/>
    <property type="molecule type" value="Genomic_DNA"/>
</dbReference>